<protein>
    <submittedName>
        <fullName evidence="1">Uncharacterized protein</fullName>
    </submittedName>
</protein>
<dbReference type="AlphaFoldDB" id="A0A699ZWF9"/>
<proteinExistence type="predicted"/>
<accession>A0A699ZWF9</accession>
<sequence>LQAEVGPTELDFGAVLAEQRIRLRQPPEGSARCLFTAVDFAQFLAHPLLTRAAATAVQLQVPY</sequence>
<feature type="non-terminal residue" evidence="1">
    <location>
        <position position="1"/>
    </location>
</feature>
<keyword evidence="2" id="KW-1185">Reference proteome</keyword>
<evidence type="ECO:0000313" key="1">
    <source>
        <dbReference type="EMBL" id="GFH26831.1"/>
    </source>
</evidence>
<reference evidence="1 2" key="1">
    <citation type="submission" date="2020-02" db="EMBL/GenBank/DDBJ databases">
        <title>Draft genome sequence of Haematococcus lacustris strain NIES-144.</title>
        <authorList>
            <person name="Morimoto D."/>
            <person name="Nakagawa S."/>
            <person name="Yoshida T."/>
            <person name="Sawayama S."/>
        </authorList>
    </citation>
    <scope>NUCLEOTIDE SEQUENCE [LARGE SCALE GENOMIC DNA]</scope>
    <source>
        <strain evidence="1 2">NIES-144</strain>
    </source>
</reference>
<organism evidence="1 2">
    <name type="scientific">Haematococcus lacustris</name>
    <name type="common">Green alga</name>
    <name type="synonym">Haematococcus pluvialis</name>
    <dbReference type="NCBI Taxonomy" id="44745"/>
    <lineage>
        <taxon>Eukaryota</taxon>
        <taxon>Viridiplantae</taxon>
        <taxon>Chlorophyta</taxon>
        <taxon>core chlorophytes</taxon>
        <taxon>Chlorophyceae</taxon>
        <taxon>CS clade</taxon>
        <taxon>Chlamydomonadales</taxon>
        <taxon>Haematococcaceae</taxon>
        <taxon>Haematococcus</taxon>
    </lineage>
</organism>
<feature type="non-terminal residue" evidence="1">
    <location>
        <position position="63"/>
    </location>
</feature>
<dbReference type="EMBL" id="BLLF01003255">
    <property type="protein sequence ID" value="GFH26831.1"/>
    <property type="molecule type" value="Genomic_DNA"/>
</dbReference>
<dbReference type="Proteomes" id="UP000485058">
    <property type="component" value="Unassembled WGS sequence"/>
</dbReference>
<evidence type="ECO:0000313" key="2">
    <source>
        <dbReference type="Proteomes" id="UP000485058"/>
    </source>
</evidence>
<name>A0A699ZWF9_HAELA</name>
<gene>
    <name evidence="1" type="ORF">HaLaN_25047</name>
</gene>
<comment type="caution">
    <text evidence="1">The sequence shown here is derived from an EMBL/GenBank/DDBJ whole genome shotgun (WGS) entry which is preliminary data.</text>
</comment>